<protein>
    <submittedName>
        <fullName evidence="2">Uncharacterized protein</fullName>
    </submittedName>
</protein>
<keyword evidence="3" id="KW-1185">Reference proteome</keyword>
<evidence type="ECO:0000256" key="1">
    <source>
        <dbReference type="SAM" id="MobiDB-lite"/>
    </source>
</evidence>
<feature type="region of interest" description="Disordered" evidence="1">
    <location>
        <begin position="118"/>
        <end position="161"/>
    </location>
</feature>
<organism evidence="2 3">
    <name type="scientific">Stylosanthes scabra</name>
    <dbReference type="NCBI Taxonomy" id="79078"/>
    <lineage>
        <taxon>Eukaryota</taxon>
        <taxon>Viridiplantae</taxon>
        <taxon>Streptophyta</taxon>
        <taxon>Embryophyta</taxon>
        <taxon>Tracheophyta</taxon>
        <taxon>Spermatophyta</taxon>
        <taxon>Magnoliopsida</taxon>
        <taxon>eudicotyledons</taxon>
        <taxon>Gunneridae</taxon>
        <taxon>Pentapetalae</taxon>
        <taxon>rosids</taxon>
        <taxon>fabids</taxon>
        <taxon>Fabales</taxon>
        <taxon>Fabaceae</taxon>
        <taxon>Papilionoideae</taxon>
        <taxon>50 kb inversion clade</taxon>
        <taxon>dalbergioids sensu lato</taxon>
        <taxon>Dalbergieae</taxon>
        <taxon>Pterocarpus clade</taxon>
        <taxon>Stylosanthes</taxon>
    </lineage>
</organism>
<feature type="compositionally biased region" description="Basic and acidic residues" evidence="1">
    <location>
        <begin position="139"/>
        <end position="151"/>
    </location>
</feature>
<sequence>MWGLLEHCKTPQLGKKIASTIGAVKECEVFENQRDHTRFIKATVSVNIQQPQLAGASIGSHEDSNCERRMNDENRGSSKSKNLGPWLKAEIIGVRINATEKGNSKVKPHNEEAVVEQKGSTIEKTQDQASVLEQHGTSFKKDHEESNKMRDCNTQNSDRSALTTQDTLAQNLEIEISAPPNLKKDK</sequence>
<evidence type="ECO:0000313" key="2">
    <source>
        <dbReference type="EMBL" id="MED6209952.1"/>
    </source>
</evidence>
<gene>
    <name evidence="2" type="ORF">PIB30_059566</name>
</gene>
<feature type="region of interest" description="Disordered" evidence="1">
    <location>
        <begin position="55"/>
        <end position="82"/>
    </location>
</feature>
<dbReference type="EMBL" id="JASCZI010242169">
    <property type="protein sequence ID" value="MED6209952.1"/>
    <property type="molecule type" value="Genomic_DNA"/>
</dbReference>
<dbReference type="Proteomes" id="UP001341840">
    <property type="component" value="Unassembled WGS sequence"/>
</dbReference>
<feature type="compositionally biased region" description="Polar residues" evidence="1">
    <location>
        <begin position="152"/>
        <end position="161"/>
    </location>
</feature>
<feature type="compositionally biased region" description="Polar residues" evidence="1">
    <location>
        <begin position="118"/>
        <end position="137"/>
    </location>
</feature>
<accession>A0ABU6YHQ9</accession>
<reference evidence="2 3" key="1">
    <citation type="journal article" date="2023" name="Plants (Basel)">
        <title>Bridging the Gap: Combining Genomics and Transcriptomics Approaches to Understand Stylosanthes scabra, an Orphan Legume from the Brazilian Caatinga.</title>
        <authorList>
            <person name="Ferreira-Neto J.R.C."/>
            <person name="da Silva M.D."/>
            <person name="Binneck E."/>
            <person name="de Melo N.F."/>
            <person name="da Silva R.H."/>
            <person name="de Melo A.L.T.M."/>
            <person name="Pandolfi V."/>
            <person name="Bustamante F.O."/>
            <person name="Brasileiro-Vidal A.C."/>
            <person name="Benko-Iseppon A.M."/>
        </authorList>
    </citation>
    <scope>NUCLEOTIDE SEQUENCE [LARGE SCALE GENOMIC DNA]</scope>
    <source>
        <tissue evidence="2">Leaves</tissue>
    </source>
</reference>
<feature type="compositionally biased region" description="Basic and acidic residues" evidence="1">
    <location>
        <begin position="60"/>
        <end position="76"/>
    </location>
</feature>
<evidence type="ECO:0000313" key="3">
    <source>
        <dbReference type="Proteomes" id="UP001341840"/>
    </source>
</evidence>
<proteinExistence type="predicted"/>
<name>A0ABU6YHQ9_9FABA</name>
<comment type="caution">
    <text evidence="2">The sequence shown here is derived from an EMBL/GenBank/DDBJ whole genome shotgun (WGS) entry which is preliminary data.</text>
</comment>